<sequence length="268" mass="27512">MEISLKNVVAIAIAGASALGAMTASADVINTDTGNGELTLFVRNDTTGDVYARGLQIRLDDILTESAIQTGGYTPASANQRGYVLPQIGPDANLSSFLSQSGSFTWTIMAGDNTGLVNVTGGKRYLTTTPADLTNGTSVTINNLGSSYNNLFTMINQLNAFLPDTSGSSITSNGQWRQTGSVPGQVAGDWYGIGPNNVNALGSAANFYMLAAPGGSGAARVYQFADVTLLADGTLASAVSSVPLPAAFWLLGTGLAGLAGVSRRRKSA</sequence>
<accession>A0A829YLS7</accession>
<evidence type="ECO:0000259" key="3">
    <source>
        <dbReference type="Pfam" id="PF07589"/>
    </source>
</evidence>
<keyword evidence="1" id="KW-0812">Transmembrane</keyword>
<evidence type="ECO:0000313" key="5">
    <source>
        <dbReference type="Proteomes" id="UP000445000"/>
    </source>
</evidence>
<evidence type="ECO:0000256" key="1">
    <source>
        <dbReference type="SAM" id="Phobius"/>
    </source>
</evidence>
<feature type="domain" description="Ice-binding protein C-terminal" evidence="3">
    <location>
        <begin position="241"/>
        <end position="264"/>
    </location>
</feature>
<feature type="chain" id="PRO_5032623875" description="Ice-binding protein C-terminal domain-containing protein" evidence="2">
    <location>
        <begin position="27"/>
        <end position="268"/>
    </location>
</feature>
<keyword evidence="1" id="KW-1133">Transmembrane helix</keyword>
<proteinExistence type="predicted"/>
<dbReference type="RefSeq" id="WP_161815860.1">
    <property type="nucleotide sequence ID" value="NZ_BLJN01000008.1"/>
</dbReference>
<dbReference type="NCBIfam" id="TIGR03370">
    <property type="entry name" value="VPLPA-CTERM"/>
    <property type="match status" value="1"/>
</dbReference>
<dbReference type="AlphaFoldDB" id="A0A829YLS7"/>
<dbReference type="Pfam" id="PF07589">
    <property type="entry name" value="PEP-CTERM"/>
    <property type="match status" value="1"/>
</dbReference>
<evidence type="ECO:0000256" key="2">
    <source>
        <dbReference type="SAM" id="SignalP"/>
    </source>
</evidence>
<evidence type="ECO:0000313" key="4">
    <source>
        <dbReference type="EMBL" id="GFE84265.1"/>
    </source>
</evidence>
<dbReference type="InterPro" id="IPR013424">
    <property type="entry name" value="Ice-binding_C"/>
</dbReference>
<organism evidence="4 5">
    <name type="scientific">Steroidobacter agaridevorans</name>
    <dbReference type="NCBI Taxonomy" id="2695856"/>
    <lineage>
        <taxon>Bacteria</taxon>
        <taxon>Pseudomonadati</taxon>
        <taxon>Pseudomonadota</taxon>
        <taxon>Gammaproteobacteria</taxon>
        <taxon>Steroidobacterales</taxon>
        <taxon>Steroidobacteraceae</taxon>
        <taxon>Steroidobacter</taxon>
    </lineage>
</organism>
<reference evidence="5" key="1">
    <citation type="submission" date="2020-01" db="EMBL/GenBank/DDBJ databases">
        <title>'Steroidobacter agaridevorans' sp. nov., agar-degrading bacteria isolated from rhizosphere soils.</title>
        <authorList>
            <person name="Ikenaga M."/>
            <person name="Kataoka M."/>
            <person name="Murouchi A."/>
            <person name="Katsuragi S."/>
            <person name="Sakai M."/>
        </authorList>
    </citation>
    <scope>NUCLEOTIDE SEQUENCE [LARGE SCALE GENOMIC DNA]</scope>
    <source>
        <strain evidence="5">YU21-B</strain>
    </source>
</reference>
<keyword evidence="2" id="KW-0732">Signal</keyword>
<dbReference type="EMBL" id="BLJN01000008">
    <property type="protein sequence ID" value="GFE84265.1"/>
    <property type="molecule type" value="Genomic_DNA"/>
</dbReference>
<gene>
    <name evidence="4" type="ORF">GCM10011487_62650</name>
</gene>
<dbReference type="InterPro" id="IPR022472">
    <property type="entry name" value="VPLPA-CTERM"/>
</dbReference>
<dbReference type="Proteomes" id="UP000445000">
    <property type="component" value="Unassembled WGS sequence"/>
</dbReference>
<feature type="signal peptide" evidence="2">
    <location>
        <begin position="1"/>
        <end position="26"/>
    </location>
</feature>
<protein>
    <recommendedName>
        <fullName evidence="3">Ice-binding protein C-terminal domain-containing protein</fullName>
    </recommendedName>
</protein>
<name>A0A829YLS7_9GAMM</name>
<keyword evidence="1" id="KW-0472">Membrane</keyword>
<feature type="transmembrane region" description="Helical" evidence="1">
    <location>
        <begin position="242"/>
        <end position="261"/>
    </location>
</feature>
<keyword evidence="5" id="KW-1185">Reference proteome</keyword>
<comment type="caution">
    <text evidence="4">The sequence shown here is derived from an EMBL/GenBank/DDBJ whole genome shotgun (WGS) entry which is preliminary data.</text>
</comment>